<sequence>MPRFLASLFGRRHEPRQTSNPKPPRGPIKIAAVGHHSADVAAILDPSNSSSPAGWQATTGERGRRVWVYSQPDIAISFEFIEASRAQLDDALQGDAVAVLLVGNLACYDRLVRPATSYLQDLLDCFAALRSKTRHVPVVFVLRGAGDFRARQQESPIYRCFPDGGDSMHESGEVAGMRLLVGKIGTIDGSGRDEEALGETERAELYLHFAEDQQGGALDMRFVAAAVKEIALHAIESTQRSKVC</sequence>
<proteinExistence type="predicted"/>
<organism evidence="1 2">
    <name type="scientific">Pyricularia oryzae</name>
    <name type="common">Rice blast fungus</name>
    <name type="synonym">Magnaporthe oryzae</name>
    <dbReference type="NCBI Taxonomy" id="318829"/>
    <lineage>
        <taxon>Eukaryota</taxon>
        <taxon>Fungi</taxon>
        <taxon>Dikarya</taxon>
        <taxon>Ascomycota</taxon>
        <taxon>Pezizomycotina</taxon>
        <taxon>Sordariomycetes</taxon>
        <taxon>Sordariomycetidae</taxon>
        <taxon>Magnaporthales</taxon>
        <taxon>Pyriculariaceae</taxon>
        <taxon>Pyricularia</taxon>
    </lineage>
</organism>
<accession>A0A4P7N8B0</accession>
<dbReference type="Proteomes" id="UP000294847">
    <property type="component" value="Chromosome 2"/>
</dbReference>
<dbReference type="AlphaFoldDB" id="A0A4P7N8B0"/>
<reference evidence="1 2" key="1">
    <citation type="journal article" date="2019" name="Mol. Biol. Evol.">
        <title>Blast fungal genomes show frequent chromosomal changes, gene gains and losses, and effector gene turnover.</title>
        <authorList>
            <person name="Gomez Luciano L.B."/>
            <person name="Jason Tsai I."/>
            <person name="Chuma I."/>
            <person name="Tosa Y."/>
            <person name="Chen Y.H."/>
            <person name="Li J.Y."/>
            <person name="Li M.Y."/>
            <person name="Jade Lu M.Y."/>
            <person name="Nakayashiki H."/>
            <person name="Li W.H."/>
        </authorList>
    </citation>
    <scope>NUCLEOTIDE SEQUENCE [LARGE SCALE GENOMIC DNA]</scope>
    <source>
        <strain evidence="1">MZ5-1-6</strain>
    </source>
</reference>
<dbReference type="EMBL" id="CP034205">
    <property type="protein sequence ID" value="QBZ57491.1"/>
    <property type="molecule type" value="Genomic_DNA"/>
</dbReference>
<protein>
    <submittedName>
        <fullName evidence="1">Uncharacterized protein</fullName>
    </submittedName>
</protein>
<gene>
    <name evidence="1" type="ORF">PoMZ_02417</name>
</gene>
<evidence type="ECO:0000313" key="2">
    <source>
        <dbReference type="Proteomes" id="UP000294847"/>
    </source>
</evidence>
<name>A0A4P7N8B0_PYROR</name>
<evidence type="ECO:0000313" key="1">
    <source>
        <dbReference type="EMBL" id="QBZ57491.1"/>
    </source>
</evidence>